<evidence type="ECO:0000259" key="4">
    <source>
        <dbReference type="PROSITE" id="PS50042"/>
    </source>
</evidence>
<dbReference type="OrthoDB" id="530633at2"/>
<gene>
    <name evidence="6" type="ORF">NIES30_22905</name>
</gene>
<dbReference type="EMBL" id="MRCG01000024">
    <property type="protein sequence ID" value="OKH44300.1"/>
    <property type="molecule type" value="Genomic_DNA"/>
</dbReference>
<organism evidence="6 7">
    <name type="scientific">Phormidium tenue NIES-30</name>
    <dbReference type="NCBI Taxonomy" id="549789"/>
    <lineage>
        <taxon>Bacteria</taxon>
        <taxon>Bacillati</taxon>
        <taxon>Cyanobacteriota</taxon>
        <taxon>Cyanophyceae</taxon>
        <taxon>Oscillatoriophycideae</taxon>
        <taxon>Oscillatoriales</taxon>
        <taxon>Oscillatoriaceae</taxon>
        <taxon>Phormidium</taxon>
    </lineage>
</organism>
<dbReference type="PROSITE" id="PS50042">
    <property type="entry name" value="CNMP_BINDING_3"/>
    <property type="match status" value="1"/>
</dbReference>
<evidence type="ECO:0000313" key="6">
    <source>
        <dbReference type="EMBL" id="OKH44300.1"/>
    </source>
</evidence>
<dbReference type="InterPro" id="IPR018490">
    <property type="entry name" value="cNMP-bd_dom_sf"/>
</dbReference>
<dbReference type="InterPro" id="IPR012318">
    <property type="entry name" value="HTH_CRP"/>
</dbReference>
<dbReference type="SUPFAM" id="SSF46785">
    <property type="entry name" value="Winged helix' DNA-binding domain"/>
    <property type="match status" value="1"/>
</dbReference>
<comment type="caution">
    <text evidence="6">The sequence shown here is derived from an EMBL/GenBank/DDBJ whole genome shotgun (WGS) entry which is preliminary data.</text>
</comment>
<keyword evidence="2" id="KW-0238">DNA-binding</keyword>
<dbReference type="PANTHER" id="PTHR24567">
    <property type="entry name" value="CRP FAMILY TRANSCRIPTIONAL REGULATORY PROTEIN"/>
    <property type="match status" value="1"/>
</dbReference>
<feature type="domain" description="Cyclic nucleotide-binding" evidence="4">
    <location>
        <begin position="13"/>
        <end position="134"/>
    </location>
</feature>
<dbReference type="SMART" id="SM00100">
    <property type="entry name" value="cNMP"/>
    <property type="match status" value="1"/>
</dbReference>
<dbReference type="GO" id="GO:0003677">
    <property type="term" value="F:DNA binding"/>
    <property type="evidence" value="ECO:0007669"/>
    <property type="project" value="UniProtKB-KW"/>
</dbReference>
<dbReference type="Proteomes" id="UP000185557">
    <property type="component" value="Unassembled WGS sequence"/>
</dbReference>
<dbReference type="RefSeq" id="WP_073610773.1">
    <property type="nucleotide sequence ID" value="NZ_MRCG01000024.1"/>
</dbReference>
<proteinExistence type="predicted"/>
<dbReference type="GO" id="GO:0005829">
    <property type="term" value="C:cytosol"/>
    <property type="evidence" value="ECO:0007669"/>
    <property type="project" value="TreeGrafter"/>
</dbReference>
<name>A0A1U7IZA6_9CYAN</name>
<evidence type="ECO:0000313" key="7">
    <source>
        <dbReference type="Proteomes" id="UP000185557"/>
    </source>
</evidence>
<dbReference type="GO" id="GO:0003700">
    <property type="term" value="F:DNA-binding transcription factor activity"/>
    <property type="evidence" value="ECO:0007669"/>
    <property type="project" value="TreeGrafter"/>
</dbReference>
<evidence type="ECO:0000256" key="3">
    <source>
        <dbReference type="ARBA" id="ARBA00023163"/>
    </source>
</evidence>
<dbReference type="STRING" id="549789.NIES30_22905"/>
<dbReference type="Gene3D" id="2.60.120.10">
    <property type="entry name" value="Jelly Rolls"/>
    <property type="match status" value="1"/>
</dbReference>
<reference evidence="6 7" key="1">
    <citation type="submission" date="2016-11" db="EMBL/GenBank/DDBJ databases">
        <title>Draft Genome Sequences of Nine Cyanobacterial Strains from Diverse Habitats.</title>
        <authorList>
            <person name="Zhu T."/>
            <person name="Hou S."/>
            <person name="Lu X."/>
            <person name="Hess W.R."/>
        </authorList>
    </citation>
    <scope>NUCLEOTIDE SEQUENCE [LARGE SCALE GENOMIC DNA]</scope>
    <source>
        <strain evidence="6 7">NIES-30</strain>
    </source>
</reference>
<protein>
    <submittedName>
        <fullName evidence="6">Cyclic nucleotide-binding protein</fullName>
    </submittedName>
</protein>
<keyword evidence="3" id="KW-0804">Transcription</keyword>
<dbReference type="CDD" id="cd00038">
    <property type="entry name" value="CAP_ED"/>
    <property type="match status" value="1"/>
</dbReference>
<dbReference type="SUPFAM" id="SSF51206">
    <property type="entry name" value="cAMP-binding domain-like"/>
    <property type="match status" value="1"/>
</dbReference>
<evidence type="ECO:0000259" key="5">
    <source>
        <dbReference type="PROSITE" id="PS51063"/>
    </source>
</evidence>
<dbReference type="InterPro" id="IPR050397">
    <property type="entry name" value="Env_Response_Regulators"/>
</dbReference>
<dbReference type="PROSITE" id="PS51063">
    <property type="entry name" value="HTH_CRP_2"/>
    <property type="match status" value="1"/>
</dbReference>
<keyword evidence="1" id="KW-0805">Transcription regulation</keyword>
<feature type="domain" description="HTH crp-type" evidence="5">
    <location>
        <begin position="148"/>
        <end position="221"/>
    </location>
</feature>
<sequence>MPVDAQQLQKIGLFKDLDLPLLAQLATHSRLKTYATDETVFQEGDALPACLYLLAAGSLRLTKVSESGKETILRLLGADEVFAAPALFGDGQAPATATAMEPIAVLTIERDALLRGFQAAPELALHLLGIFNQRLQHLHNRVHGLVSERAIVRLIHYLEYFAASAGTEAVPEGQRLRSHLTHYQIARSIGITYEECVRLFKQLKGAVAYQRGGNITILDPDQLTAIVQRQAD</sequence>
<keyword evidence="7" id="KW-1185">Reference proteome</keyword>
<dbReference type="AlphaFoldDB" id="A0A1U7IZA6"/>
<dbReference type="InterPro" id="IPR014710">
    <property type="entry name" value="RmlC-like_jellyroll"/>
</dbReference>
<dbReference type="Pfam" id="PF00027">
    <property type="entry name" value="cNMP_binding"/>
    <property type="match status" value="1"/>
</dbReference>
<evidence type="ECO:0000256" key="2">
    <source>
        <dbReference type="ARBA" id="ARBA00023125"/>
    </source>
</evidence>
<dbReference type="Pfam" id="PF13545">
    <property type="entry name" value="HTH_Crp_2"/>
    <property type="match status" value="1"/>
</dbReference>
<evidence type="ECO:0000256" key="1">
    <source>
        <dbReference type="ARBA" id="ARBA00023015"/>
    </source>
</evidence>
<dbReference type="InterPro" id="IPR000595">
    <property type="entry name" value="cNMP-bd_dom"/>
</dbReference>
<accession>A0A1U7IZA6</accession>
<dbReference type="PANTHER" id="PTHR24567:SF74">
    <property type="entry name" value="HTH-TYPE TRANSCRIPTIONAL REGULATOR ARCR"/>
    <property type="match status" value="1"/>
</dbReference>
<dbReference type="InterPro" id="IPR036390">
    <property type="entry name" value="WH_DNA-bd_sf"/>
</dbReference>